<dbReference type="PROSITE" id="PS00023">
    <property type="entry name" value="FN2_1"/>
    <property type="match status" value="1"/>
</dbReference>
<feature type="region of interest" description="Disordered" evidence="18">
    <location>
        <begin position="180"/>
        <end position="216"/>
    </location>
</feature>
<evidence type="ECO:0000256" key="19">
    <source>
        <dbReference type="SAM" id="Phobius"/>
    </source>
</evidence>
<dbReference type="CDD" id="cd23407">
    <property type="entry name" value="beta-trefoil_Ricin_MRC1"/>
    <property type="match status" value="1"/>
</dbReference>
<keyword evidence="8" id="KW-0677">Repeat</keyword>
<accession>A0A6B0S2M1</accession>
<dbReference type="FunFam" id="2.80.10.50:FF:000032">
    <property type="entry name" value="macrophage mannose receptor 1"/>
    <property type="match status" value="1"/>
</dbReference>
<dbReference type="PRINTS" id="PR00013">
    <property type="entry name" value="FNTYPEII"/>
</dbReference>
<feature type="domain" description="C-type lectin" evidence="20">
    <location>
        <begin position="903"/>
        <end position="1026"/>
    </location>
</feature>
<evidence type="ECO:0000256" key="10">
    <source>
        <dbReference type="ARBA" id="ARBA00022837"/>
    </source>
</evidence>
<keyword evidence="14" id="KW-0675">Receptor</keyword>
<keyword evidence="7" id="KW-0430">Lectin</keyword>
<feature type="transmembrane region" description="Helical" evidence="19">
    <location>
        <begin position="7"/>
        <end position="27"/>
    </location>
</feature>
<evidence type="ECO:0000256" key="18">
    <source>
        <dbReference type="SAM" id="MobiDB-lite"/>
    </source>
</evidence>
<dbReference type="PROSITE" id="PS50041">
    <property type="entry name" value="C_TYPE_LECTIN_2"/>
    <property type="match status" value="8"/>
</dbReference>
<feature type="domain" description="C-type lectin" evidence="20">
    <location>
        <begin position="759"/>
        <end position="874"/>
    </location>
</feature>
<feature type="domain" description="C-type lectin" evidence="20">
    <location>
        <begin position="1199"/>
        <end position="1327"/>
    </location>
</feature>
<dbReference type="CDD" id="cd00062">
    <property type="entry name" value="FN2"/>
    <property type="match status" value="1"/>
</dbReference>
<feature type="domain" description="C-type lectin" evidence="20">
    <location>
        <begin position="478"/>
        <end position="589"/>
    </location>
</feature>
<keyword evidence="10" id="KW-0106">Calcium</keyword>
<evidence type="ECO:0000256" key="6">
    <source>
        <dbReference type="ARBA" id="ARBA00022729"/>
    </source>
</evidence>
<name>A0A6B0S2M1_9CETA</name>
<dbReference type="FunFam" id="3.10.100.10:FF:000023">
    <property type="entry name" value="Macrophage mannose receptor 1"/>
    <property type="match status" value="1"/>
</dbReference>
<evidence type="ECO:0000313" key="22">
    <source>
        <dbReference type="EMBL" id="MXQ94206.1"/>
    </source>
</evidence>
<evidence type="ECO:0000256" key="1">
    <source>
        <dbReference type="ARBA" id="ARBA00004251"/>
    </source>
</evidence>
<dbReference type="PANTHER" id="PTHR22803">
    <property type="entry name" value="MANNOSE, PHOSPHOLIPASE, LECTIN RECEPTOR RELATED"/>
    <property type="match status" value="1"/>
</dbReference>
<dbReference type="GO" id="GO:0005537">
    <property type="term" value="F:D-mannose binding"/>
    <property type="evidence" value="ECO:0007669"/>
    <property type="project" value="UniProtKB-ARBA"/>
</dbReference>
<keyword evidence="15" id="KW-0325">Glycoprotein</keyword>
<keyword evidence="23" id="KW-1185">Reference proteome</keyword>
<dbReference type="GO" id="GO:0005886">
    <property type="term" value="C:plasma membrane"/>
    <property type="evidence" value="ECO:0007669"/>
    <property type="project" value="UniProtKB-SubCell"/>
</dbReference>
<dbReference type="Proteomes" id="UP000322234">
    <property type="component" value="Unassembled WGS sequence"/>
</dbReference>
<dbReference type="InterPro" id="IPR001304">
    <property type="entry name" value="C-type_lectin-like"/>
</dbReference>
<dbReference type="SUPFAM" id="SSF50370">
    <property type="entry name" value="Ricin B-like lectins"/>
    <property type="match status" value="1"/>
</dbReference>
<evidence type="ECO:0000259" key="21">
    <source>
        <dbReference type="PROSITE" id="PS51092"/>
    </source>
</evidence>
<evidence type="ECO:0000256" key="8">
    <source>
        <dbReference type="ARBA" id="ARBA00022737"/>
    </source>
</evidence>
<dbReference type="SMART" id="SM00458">
    <property type="entry name" value="RICIN"/>
    <property type="match status" value="1"/>
</dbReference>
<evidence type="ECO:0000256" key="14">
    <source>
        <dbReference type="ARBA" id="ARBA00023170"/>
    </source>
</evidence>
<dbReference type="InterPro" id="IPR016186">
    <property type="entry name" value="C-type_lectin-like/link_sf"/>
</dbReference>
<dbReference type="InterPro" id="IPR016187">
    <property type="entry name" value="CTDL_fold"/>
</dbReference>
<evidence type="ECO:0000259" key="20">
    <source>
        <dbReference type="PROSITE" id="PS50041"/>
    </source>
</evidence>
<dbReference type="InterPro" id="IPR036943">
    <property type="entry name" value="FN_type2_sf"/>
</dbReference>
<evidence type="ECO:0000256" key="15">
    <source>
        <dbReference type="ARBA" id="ARBA00023180"/>
    </source>
</evidence>
<dbReference type="SUPFAM" id="SSF57440">
    <property type="entry name" value="Kringle-like"/>
    <property type="match status" value="1"/>
</dbReference>
<keyword evidence="3" id="KW-1003">Cell membrane</keyword>
<evidence type="ECO:0000256" key="3">
    <source>
        <dbReference type="ARBA" id="ARBA00022475"/>
    </source>
</evidence>
<dbReference type="InterPro" id="IPR000772">
    <property type="entry name" value="Ricin_B_lectin"/>
</dbReference>
<dbReference type="FunFam" id="3.10.100.10:FF:000022">
    <property type="entry name" value="Mannose receptor C-type 1"/>
    <property type="match status" value="1"/>
</dbReference>
<dbReference type="EMBL" id="VBQZ03000107">
    <property type="protein sequence ID" value="MXQ94206.1"/>
    <property type="molecule type" value="Genomic_DNA"/>
</dbReference>
<dbReference type="FunFam" id="3.10.100.10:FF:000031">
    <property type="entry name" value="macrophage mannose receptor 1"/>
    <property type="match status" value="1"/>
</dbReference>
<dbReference type="GO" id="GO:0006897">
    <property type="term" value="P:endocytosis"/>
    <property type="evidence" value="ECO:0007669"/>
    <property type="project" value="UniProtKB-KW"/>
</dbReference>
<feature type="disulfide bond" evidence="17">
    <location>
        <begin position="416"/>
        <end position="442"/>
    </location>
</feature>
<comment type="subcellular location">
    <subcellularLocation>
        <location evidence="1">Cell membrane</location>
        <topology evidence="1">Single-pass type I membrane protein</topology>
    </subcellularLocation>
    <subcellularLocation>
        <location evidence="2">Endosome membrane</location>
        <topology evidence="2">Single-pass type I membrane protein</topology>
    </subcellularLocation>
</comment>
<dbReference type="SUPFAM" id="SSF56436">
    <property type="entry name" value="C-type lectin-like"/>
    <property type="match status" value="8"/>
</dbReference>
<dbReference type="Gene3D" id="2.10.10.10">
    <property type="entry name" value="Fibronectin, type II, collagen-binding"/>
    <property type="match status" value="1"/>
</dbReference>
<feature type="transmembrane region" description="Helical" evidence="19">
    <location>
        <begin position="47"/>
        <end position="69"/>
    </location>
</feature>
<dbReference type="PROSITE" id="PS50231">
    <property type="entry name" value="RICIN_B_LECTIN"/>
    <property type="match status" value="1"/>
</dbReference>
<dbReference type="Pfam" id="PF00059">
    <property type="entry name" value="Lectin_C"/>
    <property type="match status" value="8"/>
</dbReference>
<evidence type="ECO:0000256" key="12">
    <source>
        <dbReference type="ARBA" id="ARBA00023136"/>
    </source>
</evidence>
<evidence type="ECO:0000313" key="23">
    <source>
        <dbReference type="Proteomes" id="UP000322234"/>
    </source>
</evidence>
<evidence type="ECO:0000256" key="17">
    <source>
        <dbReference type="PROSITE-ProRule" id="PRU00479"/>
    </source>
</evidence>
<feature type="domain" description="C-type lectin" evidence="20">
    <location>
        <begin position="1055"/>
        <end position="1171"/>
    </location>
</feature>
<keyword evidence="11 19" id="KW-1133">Transmembrane helix</keyword>
<feature type="transmembrane region" description="Helical" evidence="19">
    <location>
        <begin position="89"/>
        <end position="108"/>
    </location>
</feature>
<dbReference type="FunFam" id="3.10.100.10:FF:000014">
    <property type="entry name" value="Macrophage mannose receptor 1"/>
    <property type="match status" value="1"/>
</dbReference>
<keyword evidence="12 19" id="KW-0472">Membrane</keyword>
<evidence type="ECO:0000256" key="9">
    <source>
        <dbReference type="ARBA" id="ARBA00022753"/>
    </source>
</evidence>
<evidence type="ECO:0000256" key="4">
    <source>
        <dbReference type="ARBA" id="ARBA00022583"/>
    </source>
</evidence>
<dbReference type="Gene3D" id="2.80.10.50">
    <property type="match status" value="1"/>
</dbReference>
<evidence type="ECO:0000256" key="13">
    <source>
        <dbReference type="ARBA" id="ARBA00023157"/>
    </source>
</evidence>
<dbReference type="SMART" id="SM00059">
    <property type="entry name" value="FN2"/>
    <property type="match status" value="1"/>
</dbReference>
<feature type="disulfide bond" evidence="17">
    <location>
        <begin position="430"/>
        <end position="457"/>
    </location>
</feature>
<dbReference type="GO" id="GO:0010008">
    <property type="term" value="C:endosome membrane"/>
    <property type="evidence" value="ECO:0007669"/>
    <property type="project" value="UniProtKB-SubCell"/>
</dbReference>
<feature type="domain" description="C-type lectin" evidence="20">
    <location>
        <begin position="1488"/>
        <end position="1603"/>
    </location>
</feature>
<dbReference type="InterPro" id="IPR050111">
    <property type="entry name" value="C-type_lectin/snaclec_domain"/>
</dbReference>
<evidence type="ECO:0000256" key="2">
    <source>
        <dbReference type="ARBA" id="ARBA00004530"/>
    </source>
</evidence>
<feature type="transmembrane region" description="Helical" evidence="19">
    <location>
        <begin position="1635"/>
        <end position="1658"/>
    </location>
</feature>
<dbReference type="Pfam" id="PF24562">
    <property type="entry name" value="CysR_MRC2_N"/>
    <property type="match status" value="1"/>
</dbReference>
<dbReference type="PROSITE" id="PS51092">
    <property type="entry name" value="FN2_2"/>
    <property type="match status" value="1"/>
</dbReference>
<dbReference type="InterPro" id="IPR035992">
    <property type="entry name" value="Ricin_B-like_lectins"/>
</dbReference>
<keyword evidence="4" id="KW-0254">Endocytosis</keyword>
<reference evidence="22" key="1">
    <citation type="submission" date="2019-10" db="EMBL/GenBank/DDBJ databases">
        <title>The sequence and de novo assembly of the wild yak genome.</title>
        <authorList>
            <person name="Liu Y."/>
        </authorList>
    </citation>
    <scope>NUCLEOTIDE SEQUENCE [LARGE SCALE GENOMIC DNA]</scope>
    <source>
        <strain evidence="22">WY2019</strain>
    </source>
</reference>
<comment type="caution">
    <text evidence="22">The sequence shown here is derived from an EMBL/GenBank/DDBJ whole genome shotgun (WGS) entry which is preliminary data.</text>
</comment>
<dbReference type="InterPro" id="IPR013806">
    <property type="entry name" value="Kringle-like"/>
</dbReference>
<keyword evidence="13 17" id="KW-1015">Disulfide bond</keyword>
<organism evidence="22 23">
    <name type="scientific">Bos mutus</name>
    <name type="common">wild yak</name>
    <dbReference type="NCBI Taxonomy" id="72004"/>
    <lineage>
        <taxon>Eukaryota</taxon>
        <taxon>Metazoa</taxon>
        <taxon>Chordata</taxon>
        <taxon>Craniata</taxon>
        <taxon>Vertebrata</taxon>
        <taxon>Euteleostomi</taxon>
        <taxon>Mammalia</taxon>
        <taxon>Eutheria</taxon>
        <taxon>Laurasiatheria</taxon>
        <taxon>Artiodactyla</taxon>
        <taxon>Ruminantia</taxon>
        <taxon>Pecora</taxon>
        <taxon>Bovidae</taxon>
        <taxon>Bovinae</taxon>
        <taxon>Bos</taxon>
    </lineage>
</organism>
<dbReference type="FunFam" id="2.10.10.10:FF:000001">
    <property type="entry name" value="Fibronectin 1a isoform 1"/>
    <property type="match status" value="1"/>
</dbReference>
<proteinExistence type="predicted"/>
<dbReference type="CDD" id="cd00037">
    <property type="entry name" value="CLECT"/>
    <property type="match status" value="8"/>
</dbReference>
<dbReference type="FunFam" id="3.10.100.10:FF:000027">
    <property type="entry name" value="Mannose receptor, C type 1"/>
    <property type="match status" value="1"/>
</dbReference>
<evidence type="ECO:0000256" key="5">
    <source>
        <dbReference type="ARBA" id="ARBA00022692"/>
    </source>
</evidence>
<dbReference type="InterPro" id="IPR018378">
    <property type="entry name" value="C-type_lectin_CS"/>
</dbReference>
<dbReference type="Pfam" id="PF00040">
    <property type="entry name" value="fn2"/>
    <property type="match status" value="1"/>
</dbReference>
<evidence type="ECO:0000256" key="16">
    <source>
        <dbReference type="ARBA" id="ARBA00071860"/>
    </source>
</evidence>
<protein>
    <recommendedName>
        <fullName evidence="16">Macrophage mannose receptor 1</fullName>
    </recommendedName>
</protein>
<dbReference type="FunFam" id="3.10.100.10:FF:000030">
    <property type="entry name" value="Mannose receptor C-type 1"/>
    <property type="match status" value="1"/>
</dbReference>
<evidence type="ECO:0000256" key="7">
    <source>
        <dbReference type="ARBA" id="ARBA00022734"/>
    </source>
</evidence>
<dbReference type="InterPro" id="IPR000562">
    <property type="entry name" value="FN_type2_dom"/>
</dbReference>
<sequence>MASRKLIKLLVFELLEFTAFCVPTLVIMEQFAVAYSTTRHPPDKTRYWLIVSCSIAYVASVSLLIWVPVKVLLYKKRHLYQKIKGWRPVLMMCIVLTTLPSFSFSIAVTEVQKNINGSTDVLPDMLPDLPVSLVLTCLIVVDIIEKLRIYPLRGRQKSNEDRHIHTTNLQQIRTVTCEAKQNEENPTRPQPANRTHLSRPLGGATGNSSPELEGPQDPTFEWGILRTLSQQDVRAEIFLGSFPLWADTIEMVRVAGHPRVYKSAVQLLDTRPFLIYNEDHKRCVEALSPSAVQTAVCDPNNEAQKFRWVSESQIMSVALKLCLGVPSKTDWVPVTLYACDSRSEFQKWECKNDTLLGIKGEDLFFNYGNRQEKNIMLYKGSGLWSRWKIYGTTDDLCSRGYEAMYTLLGNANGATCAFPFKFENKWYGECTKAGRSDGWLWCGTTTDYDTDRLFGYCPLKFEGSESLWTKDPLTSIYYQINSKAALTWHQARKSCQQQDAELLSITEIHEQTYLTGLTNSLTSGLWIGLNSLNFNSGWQWSGGSPFRYLNWLPGSPSAEPGKSCVSLNPGKNAKWENLQCVQKLGYICKKGNTTLNPFVIPSESDVPTNCPSQWWPYAGHCYKIYREEKKIQRDALRACRKEGGDLASIHSIEEFDFIISQLGYEPSDELWIGLNDIKIQMYFEWSDGTPVTFTKWLHGEPSHENNRQEDCAVMKGKDGYWADRACERPLGYICKMKSQAQTPGVVEVEAGCQKGWKRHGFYCYLIGHTLSTFTEANQTCVSEKAYLTTVEDRYEQAFLTSLVGLRPERYFWIGLSDVQHKGTFQWTVEEGVQFTHWNSDMPGRKAGCVAMKTGVAGGLWDVLRCEEKAKFVCKHWAEGVTRPPEPTTTPEPKCPEDWGASSKTSLCFKLFAKGKHEKKTWFESRDFCRALGGDLASINSKEEQQAIWRLVTASGSYHELFWLGLTYGSPSEGFTWSDGSPVSYENWAYGEPNNYQNVEYCGELKGDPGMSWNDINCEHLNNWICQIRKGQTPKPEPTPAPHDNLPVTDDGWVIYKDYQYYFSKEKATMDKAREFCKRNFGDLVSIRSESEKKFLWKYVNRNDVQPAYFIGLLISLDKKFIWMDGSKVDYVAWATGEPNFANDDENCVTMYSNSGFWNDINCGYPNAFICQRHNSSINATVVPTTVSVPGGCKEGWNFYNHKCFKIFGFVEEERKNWQEARKDCIGFGGNLASIYNEKEQAFLTYHMKNSTFNAWTGLNDINSEHTFLWTDGRGVHYTNWGKGYPGGRRSSLSYEDADCVVVIGGNTRDAGKWMDDTCDSKRGYICQTHPDRSLPSSPTTIPTDGFIKYGESSYSLMKLKLQWHEADGYCKMHTSHIASILDPYSNAFAWMHMQTLNEPVWIALNSNLTNNDYIWTDKWRVRYTNWAADEPRLKSACAYMDLDGYWKTAQCNESFYFLCKRSDEIPATEPPQLPGRCPETEHSAWIPFHGHCYYIESSFTRNWGQASLECLRMGSSLVTIESAAELSFLSYRVEPLQSKTNFWIGLYRNVEGMWVWINNNPLSFVNWKTGDPSGERNDCVTLYASSGLWSNIHCSSYKGYICKRPKIVDAEPTHTLITTKADPRKMEPSKPSSSATGVVVIVVLLIIMGAGFAVYFFYKKRRVHLPREDAFENTLYFNSGSSPGTNDTKDLMGNIEQNEHAAI</sequence>
<keyword evidence="5 19" id="KW-0812">Transmembrane</keyword>
<dbReference type="PROSITE" id="PS00615">
    <property type="entry name" value="C_TYPE_LECTIN_1"/>
    <property type="match status" value="6"/>
</dbReference>
<dbReference type="SMART" id="SM00034">
    <property type="entry name" value="CLECT"/>
    <property type="match status" value="8"/>
</dbReference>
<feature type="domain" description="C-type lectin" evidence="20">
    <location>
        <begin position="1349"/>
        <end position="1460"/>
    </location>
</feature>
<dbReference type="Gene3D" id="3.10.100.10">
    <property type="entry name" value="Mannose-Binding Protein A, subunit A"/>
    <property type="match status" value="8"/>
</dbReference>
<keyword evidence="9" id="KW-0967">Endosome</keyword>
<keyword evidence="6" id="KW-0732">Signal</keyword>
<feature type="domain" description="C-type lectin" evidence="20">
    <location>
        <begin position="617"/>
        <end position="735"/>
    </location>
</feature>
<evidence type="ECO:0000256" key="11">
    <source>
        <dbReference type="ARBA" id="ARBA00022989"/>
    </source>
</evidence>
<feature type="domain" description="Fibronectin type-II" evidence="21">
    <location>
        <begin position="411"/>
        <end position="459"/>
    </location>
</feature>
<dbReference type="FunFam" id="3.10.100.10:FF:000016">
    <property type="entry name" value="macrophage mannose receptor 1"/>
    <property type="match status" value="1"/>
</dbReference>
<dbReference type="FunFam" id="3.10.100.10:FF:000025">
    <property type="entry name" value="Mannose receptor C-type 1"/>
    <property type="match status" value="1"/>
</dbReference>
<gene>
    <name evidence="22" type="ORF">E5288_WYG004020</name>
</gene>